<accession>A0AC34G8Z4</accession>
<proteinExistence type="predicted"/>
<evidence type="ECO:0000313" key="2">
    <source>
        <dbReference type="WBParaSite" id="ES5_v2.g26162.t1"/>
    </source>
</evidence>
<evidence type="ECO:0000313" key="1">
    <source>
        <dbReference type="Proteomes" id="UP000887579"/>
    </source>
</evidence>
<organism evidence="1 2">
    <name type="scientific">Panagrolaimus sp. ES5</name>
    <dbReference type="NCBI Taxonomy" id="591445"/>
    <lineage>
        <taxon>Eukaryota</taxon>
        <taxon>Metazoa</taxon>
        <taxon>Ecdysozoa</taxon>
        <taxon>Nematoda</taxon>
        <taxon>Chromadorea</taxon>
        <taxon>Rhabditida</taxon>
        <taxon>Tylenchina</taxon>
        <taxon>Panagrolaimomorpha</taxon>
        <taxon>Panagrolaimoidea</taxon>
        <taxon>Panagrolaimidae</taxon>
        <taxon>Panagrolaimus</taxon>
    </lineage>
</organism>
<name>A0AC34G8Z4_9BILA</name>
<sequence length="160" mass="18883">LFSDIRYNLPVINEMRQKVAAGWKVFNYLTVHFNRNAFPKEIPIKKALHGYEYPYIFNITSIPIAKKFKFDDDDREFTKILIDTIVTFVKNGNPSTDDIDWQPASGENNLRYLELKPFSPEMKAPLFGDRLQFWALLTKHYEFDIIRGIHKKTLHSKDEL</sequence>
<reference evidence="2" key="1">
    <citation type="submission" date="2022-11" db="UniProtKB">
        <authorList>
            <consortium name="WormBaseParasite"/>
        </authorList>
    </citation>
    <scope>IDENTIFICATION</scope>
</reference>
<dbReference type="Proteomes" id="UP000887579">
    <property type="component" value="Unplaced"/>
</dbReference>
<protein>
    <submittedName>
        <fullName evidence="2">Carboxylesterase type B domain-containing protein</fullName>
    </submittedName>
</protein>
<dbReference type="WBParaSite" id="ES5_v2.g26162.t1">
    <property type="protein sequence ID" value="ES5_v2.g26162.t1"/>
    <property type="gene ID" value="ES5_v2.g26162"/>
</dbReference>